<dbReference type="PANTHER" id="PTHR34502">
    <property type="entry name" value="DUF6594 DOMAIN-CONTAINING PROTEIN-RELATED"/>
    <property type="match status" value="1"/>
</dbReference>
<evidence type="ECO:0000313" key="3">
    <source>
        <dbReference type="EMBL" id="KAF2195567.1"/>
    </source>
</evidence>
<keyword evidence="1" id="KW-1133">Transmembrane helix</keyword>
<dbReference type="EMBL" id="ML994610">
    <property type="protein sequence ID" value="KAF2195567.1"/>
    <property type="molecule type" value="Genomic_DNA"/>
</dbReference>
<organism evidence="3 4">
    <name type="scientific">Zopfia rhizophila CBS 207.26</name>
    <dbReference type="NCBI Taxonomy" id="1314779"/>
    <lineage>
        <taxon>Eukaryota</taxon>
        <taxon>Fungi</taxon>
        <taxon>Dikarya</taxon>
        <taxon>Ascomycota</taxon>
        <taxon>Pezizomycotina</taxon>
        <taxon>Dothideomycetes</taxon>
        <taxon>Dothideomycetes incertae sedis</taxon>
        <taxon>Zopfiaceae</taxon>
        <taxon>Zopfia</taxon>
    </lineage>
</organism>
<reference evidence="3" key="1">
    <citation type="journal article" date="2020" name="Stud. Mycol.">
        <title>101 Dothideomycetes genomes: a test case for predicting lifestyles and emergence of pathogens.</title>
        <authorList>
            <person name="Haridas S."/>
            <person name="Albert R."/>
            <person name="Binder M."/>
            <person name="Bloem J."/>
            <person name="Labutti K."/>
            <person name="Salamov A."/>
            <person name="Andreopoulos B."/>
            <person name="Baker S."/>
            <person name="Barry K."/>
            <person name="Bills G."/>
            <person name="Bluhm B."/>
            <person name="Cannon C."/>
            <person name="Castanera R."/>
            <person name="Culley D."/>
            <person name="Daum C."/>
            <person name="Ezra D."/>
            <person name="Gonzalez J."/>
            <person name="Henrissat B."/>
            <person name="Kuo A."/>
            <person name="Liang C."/>
            <person name="Lipzen A."/>
            <person name="Lutzoni F."/>
            <person name="Magnuson J."/>
            <person name="Mondo S."/>
            <person name="Nolan M."/>
            <person name="Ohm R."/>
            <person name="Pangilinan J."/>
            <person name="Park H.-J."/>
            <person name="Ramirez L."/>
            <person name="Alfaro M."/>
            <person name="Sun H."/>
            <person name="Tritt A."/>
            <person name="Yoshinaga Y."/>
            <person name="Zwiers L.-H."/>
            <person name="Turgeon B."/>
            <person name="Goodwin S."/>
            <person name="Spatafora J."/>
            <person name="Crous P."/>
            <person name="Grigoriev I."/>
        </authorList>
    </citation>
    <scope>NUCLEOTIDE SEQUENCE</scope>
    <source>
        <strain evidence="3">CBS 207.26</strain>
    </source>
</reference>
<evidence type="ECO:0000313" key="4">
    <source>
        <dbReference type="Proteomes" id="UP000800200"/>
    </source>
</evidence>
<protein>
    <recommendedName>
        <fullName evidence="2">DUF6594 domain-containing protein</fullName>
    </recommendedName>
</protein>
<keyword evidence="4" id="KW-1185">Reference proteome</keyword>
<dbReference type="AlphaFoldDB" id="A0A6A6ETV3"/>
<feature type="transmembrane region" description="Helical" evidence="1">
    <location>
        <begin position="197"/>
        <end position="218"/>
    </location>
</feature>
<evidence type="ECO:0000256" key="1">
    <source>
        <dbReference type="SAM" id="Phobius"/>
    </source>
</evidence>
<sequence>MQETPIESYRNGYPRYSALIAADDSFHLCRRFSNLRARLLLTKQDEISELEEQLEQIDREETVVPFLASIRHDNNNKRRDVLSRIDTALTRYDALVERNHKMLSYRAAGLRHVVSLQNWVNNNACLARAETAYLTYSNDLLSVAPSHDGASERMEAWVEDKLVRYCKTFQKGLRRNVSNDSSVFIFSGSLTGRLTRIMIILLTLVFLLAPAIICNILDGKTVRTTVVVVAVILFLVMLSAIAKARTIEILVAGTTYATVLFVFISGANLS</sequence>
<keyword evidence="1" id="KW-0472">Membrane</keyword>
<dbReference type="PANTHER" id="PTHR34502:SF5">
    <property type="entry name" value="DUF6594 DOMAIN-CONTAINING PROTEIN"/>
    <property type="match status" value="1"/>
</dbReference>
<gene>
    <name evidence="3" type="ORF">K469DRAFT_649652</name>
</gene>
<feature type="transmembrane region" description="Helical" evidence="1">
    <location>
        <begin position="224"/>
        <end position="242"/>
    </location>
</feature>
<accession>A0A6A6ETV3</accession>
<dbReference type="InterPro" id="IPR046529">
    <property type="entry name" value="DUF6594"/>
</dbReference>
<keyword evidence="1" id="KW-0812">Transmembrane</keyword>
<feature type="domain" description="DUF6594" evidence="2">
    <location>
        <begin position="13"/>
        <end position="260"/>
    </location>
</feature>
<evidence type="ECO:0000259" key="2">
    <source>
        <dbReference type="Pfam" id="PF20237"/>
    </source>
</evidence>
<feature type="transmembrane region" description="Helical" evidence="1">
    <location>
        <begin position="249"/>
        <end position="269"/>
    </location>
</feature>
<dbReference type="Pfam" id="PF20237">
    <property type="entry name" value="DUF6594"/>
    <property type="match status" value="1"/>
</dbReference>
<dbReference type="OrthoDB" id="5341582at2759"/>
<proteinExistence type="predicted"/>
<name>A0A6A6ETV3_9PEZI</name>
<dbReference type="Proteomes" id="UP000800200">
    <property type="component" value="Unassembled WGS sequence"/>
</dbReference>